<dbReference type="Proteomes" id="UP001499854">
    <property type="component" value="Unassembled WGS sequence"/>
</dbReference>
<dbReference type="EMBL" id="BAAAQM010000064">
    <property type="protein sequence ID" value="GAA1999160.1"/>
    <property type="molecule type" value="Genomic_DNA"/>
</dbReference>
<keyword evidence="3" id="KW-1185">Reference proteome</keyword>
<feature type="compositionally biased region" description="Basic and acidic residues" evidence="1">
    <location>
        <begin position="83"/>
        <end position="93"/>
    </location>
</feature>
<organism evidence="2 3">
    <name type="scientific">Catenulispora subtropica</name>
    <dbReference type="NCBI Taxonomy" id="450798"/>
    <lineage>
        <taxon>Bacteria</taxon>
        <taxon>Bacillati</taxon>
        <taxon>Actinomycetota</taxon>
        <taxon>Actinomycetes</taxon>
        <taxon>Catenulisporales</taxon>
        <taxon>Catenulisporaceae</taxon>
        <taxon>Catenulispora</taxon>
    </lineage>
</organism>
<accession>A0ABN2T5X8</accession>
<gene>
    <name evidence="2" type="ORF">GCM10009838_75660</name>
</gene>
<feature type="region of interest" description="Disordered" evidence="1">
    <location>
        <begin position="83"/>
        <end position="102"/>
    </location>
</feature>
<evidence type="ECO:0008006" key="4">
    <source>
        <dbReference type="Google" id="ProtNLM"/>
    </source>
</evidence>
<dbReference type="RefSeq" id="WP_344662014.1">
    <property type="nucleotide sequence ID" value="NZ_BAAAQM010000064.1"/>
</dbReference>
<evidence type="ECO:0000313" key="3">
    <source>
        <dbReference type="Proteomes" id="UP001499854"/>
    </source>
</evidence>
<protein>
    <recommendedName>
        <fullName evidence="4">WXG100 family type VII secretion target</fullName>
    </recommendedName>
</protein>
<evidence type="ECO:0000256" key="1">
    <source>
        <dbReference type="SAM" id="MobiDB-lite"/>
    </source>
</evidence>
<evidence type="ECO:0000313" key="2">
    <source>
        <dbReference type="EMBL" id="GAA1999160.1"/>
    </source>
</evidence>
<sequence>MADRLSVDLDALDAFGSRLDTIKQQLDSSRHTIDSYDGDYGSDKVRDAMHHFESHWRDGRKHVEDTAEALANMAHEAVKAIRKSDKDMADKLNSDSSQGAQR</sequence>
<proteinExistence type="predicted"/>
<name>A0ABN2T5X8_9ACTN</name>
<comment type="caution">
    <text evidence="2">The sequence shown here is derived from an EMBL/GenBank/DDBJ whole genome shotgun (WGS) entry which is preliminary data.</text>
</comment>
<reference evidence="2 3" key="1">
    <citation type="journal article" date="2019" name="Int. J. Syst. Evol. Microbiol.">
        <title>The Global Catalogue of Microorganisms (GCM) 10K type strain sequencing project: providing services to taxonomists for standard genome sequencing and annotation.</title>
        <authorList>
            <consortium name="The Broad Institute Genomics Platform"/>
            <consortium name="The Broad Institute Genome Sequencing Center for Infectious Disease"/>
            <person name="Wu L."/>
            <person name="Ma J."/>
        </authorList>
    </citation>
    <scope>NUCLEOTIDE SEQUENCE [LARGE SCALE GENOMIC DNA]</scope>
    <source>
        <strain evidence="2 3">JCM 16013</strain>
    </source>
</reference>